<keyword evidence="1" id="KW-1133">Transmembrane helix</keyword>
<dbReference type="Gene3D" id="1.20.144.10">
    <property type="entry name" value="Phosphatidic acid phosphatase type 2/haloperoxidase"/>
    <property type="match status" value="1"/>
</dbReference>
<keyword evidence="4" id="KW-1185">Reference proteome</keyword>
<dbReference type="AlphaFoldDB" id="A0A8J3C531"/>
<sequence length="204" mass="22276">MAPHFSGFSAPPDHRAPVNYELFRVINDLAGRWGAVDQTMRLAATVLIYPLFAAAGVAILRALWQRRFRRIIDVGLTLTFAYGMAALLHHLSRQRRPFQTHVVHQLIPHDPGVSMPSDHAVAALTVGLAVFVFLSRRVGAALLVVAMVIGFSRVWAGVHYPGDILAAAVIAVLATVEVWVFERRVSDLRPRAALAGAAGPRPPR</sequence>
<feature type="domain" description="Phosphatidic acid phosphatase type 2/haloperoxidase" evidence="2">
    <location>
        <begin position="71"/>
        <end position="179"/>
    </location>
</feature>
<dbReference type="Pfam" id="PF01569">
    <property type="entry name" value="PAP2"/>
    <property type="match status" value="1"/>
</dbReference>
<gene>
    <name evidence="3" type="primary">bcrC</name>
    <name evidence="3" type="ORF">GCM10012284_51520</name>
</gene>
<evidence type="ECO:0000313" key="3">
    <source>
        <dbReference type="EMBL" id="GGL10450.1"/>
    </source>
</evidence>
<dbReference type="PANTHER" id="PTHR14969:SF58">
    <property type="entry name" value="UNDECAPRENYL-DIPHOSPHATASE BCRC"/>
    <property type="match status" value="1"/>
</dbReference>
<keyword evidence="1" id="KW-0812">Transmembrane</keyword>
<organism evidence="3 4">
    <name type="scientific">Mangrovihabitans endophyticus</name>
    <dbReference type="NCBI Taxonomy" id="1751298"/>
    <lineage>
        <taxon>Bacteria</taxon>
        <taxon>Bacillati</taxon>
        <taxon>Actinomycetota</taxon>
        <taxon>Actinomycetes</taxon>
        <taxon>Micromonosporales</taxon>
        <taxon>Micromonosporaceae</taxon>
        <taxon>Mangrovihabitans</taxon>
    </lineage>
</organism>
<dbReference type="EMBL" id="BMMX01000034">
    <property type="protein sequence ID" value="GGL10450.1"/>
    <property type="molecule type" value="Genomic_DNA"/>
</dbReference>
<feature type="transmembrane region" description="Helical" evidence="1">
    <location>
        <begin position="71"/>
        <end position="92"/>
    </location>
</feature>
<protein>
    <submittedName>
        <fullName evidence="3">Undecaprenyl-diphosphatase BcrC</fullName>
    </submittedName>
</protein>
<comment type="caution">
    <text evidence="3">The sequence shown here is derived from an EMBL/GenBank/DDBJ whole genome shotgun (WGS) entry which is preliminary data.</text>
</comment>
<accession>A0A8J3C531</accession>
<dbReference type="InterPro" id="IPR000326">
    <property type="entry name" value="PAP2/HPO"/>
</dbReference>
<feature type="transmembrane region" description="Helical" evidence="1">
    <location>
        <begin position="42"/>
        <end position="64"/>
    </location>
</feature>
<evidence type="ECO:0000313" key="4">
    <source>
        <dbReference type="Proteomes" id="UP000656042"/>
    </source>
</evidence>
<dbReference type="Proteomes" id="UP000656042">
    <property type="component" value="Unassembled WGS sequence"/>
</dbReference>
<name>A0A8J3C531_9ACTN</name>
<dbReference type="InterPro" id="IPR036938">
    <property type="entry name" value="PAP2/HPO_sf"/>
</dbReference>
<proteinExistence type="predicted"/>
<feature type="transmembrane region" description="Helical" evidence="1">
    <location>
        <begin position="140"/>
        <end position="158"/>
    </location>
</feature>
<reference evidence="3" key="1">
    <citation type="journal article" date="2014" name="Int. J. Syst. Evol. Microbiol.">
        <title>Complete genome sequence of Corynebacterium casei LMG S-19264T (=DSM 44701T), isolated from a smear-ripened cheese.</title>
        <authorList>
            <consortium name="US DOE Joint Genome Institute (JGI-PGF)"/>
            <person name="Walter F."/>
            <person name="Albersmeier A."/>
            <person name="Kalinowski J."/>
            <person name="Ruckert C."/>
        </authorList>
    </citation>
    <scope>NUCLEOTIDE SEQUENCE</scope>
    <source>
        <strain evidence="3">CGMCC 4.7299</strain>
    </source>
</reference>
<feature type="transmembrane region" description="Helical" evidence="1">
    <location>
        <begin position="112"/>
        <end position="133"/>
    </location>
</feature>
<feature type="transmembrane region" description="Helical" evidence="1">
    <location>
        <begin position="164"/>
        <end position="181"/>
    </location>
</feature>
<reference evidence="3" key="2">
    <citation type="submission" date="2020-09" db="EMBL/GenBank/DDBJ databases">
        <authorList>
            <person name="Sun Q."/>
            <person name="Zhou Y."/>
        </authorList>
    </citation>
    <scope>NUCLEOTIDE SEQUENCE</scope>
    <source>
        <strain evidence="3">CGMCC 4.7299</strain>
    </source>
</reference>
<keyword evidence="1" id="KW-0472">Membrane</keyword>
<evidence type="ECO:0000259" key="2">
    <source>
        <dbReference type="SMART" id="SM00014"/>
    </source>
</evidence>
<dbReference type="PANTHER" id="PTHR14969">
    <property type="entry name" value="SPHINGOSINE-1-PHOSPHATE PHOSPHOHYDROLASE"/>
    <property type="match status" value="1"/>
</dbReference>
<dbReference type="SUPFAM" id="SSF48317">
    <property type="entry name" value="Acid phosphatase/Vanadium-dependent haloperoxidase"/>
    <property type="match status" value="1"/>
</dbReference>
<dbReference type="SMART" id="SM00014">
    <property type="entry name" value="acidPPc"/>
    <property type="match status" value="1"/>
</dbReference>
<evidence type="ECO:0000256" key="1">
    <source>
        <dbReference type="SAM" id="Phobius"/>
    </source>
</evidence>